<dbReference type="Proteomes" id="UP000285146">
    <property type="component" value="Unassembled WGS sequence"/>
</dbReference>
<feature type="compositionally biased region" description="Polar residues" evidence="1">
    <location>
        <begin position="135"/>
        <end position="148"/>
    </location>
</feature>
<protein>
    <submittedName>
        <fullName evidence="2">Uncharacterized protein</fullName>
    </submittedName>
</protein>
<dbReference type="InParanoid" id="A0A423XEK5"/>
<feature type="region of interest" description="Disordered" evidence="1">
    <location>
        <begin position="165"/>
        <end position="197"/>
    </location>
</feature>
<evidence type="ECO:0000256" key="1">
    <source>
        <dbReference type="SAM" id="MobiDB-lite"/>
    </source>
</evidence>
<accession>A0A423XEK5</accession>
<feature type="compositionally biased region" description="Basic and acidic residues" evidence="1">
    <location>
        <begin position="81"/>
        <end position="106"/>
    </location>
</feature>
<organism evidence="2 3">
    <name type="scientific">Cytospora leucostoma</name>
    <dbReference type="NCBI Taxonomy" id="1230097"/>
    <lineage>
        <taxon>Eukaryota</taxon>
        <taxon>Fungi</taxon>
        <taxon>Dikarya</taxon>
        <taxon>Ascomycota</taxon>
        <taxon>Pezizomycotina</taxon>
        <taxon>Sordariomycetes</taxon>
        <taxon>Sordariomycetidae</taxon>
        <taxon>Diaporthales</taxon>
        <taxon>Cytosporaceae</taxon>
        <taxon>Cytospora</taxon>
    </lineage>
</organism>
<evidence type="ECO:0000313" key="2">
    <source>
        <dbReference type="EMBL" id="ROW14521.1"/>
    </source>
</evidence>
<feature type="compositionally biased region" description="Basic and acidic residues" evidence="1">
    <location>
        <begin position="113"/>
        <end position="133"/>
    </location>
</feature>
<proteinExistence type="predicted"/>
<name>A0A423XEK5_9PEZI</name>
<keyword evidence="3" id="KW-1185">Reference proteome</keyword>
<feature type="region of interest" description="Disordered" evidence="1">
    <location>
        <begin position="1"/>
        <end position="150"/>
    </location>
</feature>
<gene>
    <name evidence="2" type="ORF">VPNG_03136</name>
</gene>
<dbReference type="EMBL" id="LKEB01000013">
    <property type="protein sequence ID" value="ROW14521.1"/>
    <property type="molecule type" value="Genomic_DNA"/>
</dbReference>
<comment type="caution">
    <text evidence="2">The sequence shown here is derived from an EMBL/GenBank/DDBJ whole genome shotgun (WGS) entry which is preliminary data.</text>
</comment>
<evidence type="ECO:0000313" key="3">
    <source>
        <dbReference type="Proteomes" id="UP000285146"/>
    </source>
</evidence>
<dbReference type="AlphaFoldDB" id="A0A423XEK5"/>
<feature type="compositionally biased region" description="Basic and acidic residues" evidence="1">
    <location>
        <begin position="1"/>
        <end position="31"/>
    </location>
</feature>
<feature type="compositionally biased region" description="Basic and acidic residues" evidence="1">
    <location>
        <begin position="178"/>
        <end position="189"/>
    </location>
</feature>
<feature type="region of interest" description="Disordered" evidence="1">
    <location>
        <begin position="213"/>
        <end position="237"/>
    </location>
</feature>
<sequence length="337" mass="37692">MDMVRSRDDIEAFPYDEREERRERDEPRRVESAFVARMEGSREKHVHRKVVIPPRHNQNGHPRTDTEWAAGLADSCGVGEEVSRVRGPDPFEKHAIGARNGDDPERQSPGSRSRGESRSVAEHEDLSPRHEMDGSSEQQQQPYASSGQRAMGLWRKTLRRIKSTIYPPKDANQAQQHPSEDAREDRDVGNGDEQGWSKTSGWTVWDLLRRVQRSSSPARDPNQWRQQHLGESDESGMEWISETASGSSLSGPNRMTKASQAVVWRTFAVVVTSRYAATARARVSRAGVGSRPAGLLTGSSRDEAWSLNFFNLGDLSLTSHQYGPPLAGPADMGRIDI</sequence>
<reference evidence="2 3" key="1">
    <citation type="submission" date="2015-09" db="EMBL/GenBank/DDBJ databases">
        <title>Host preference determinants of Valsa canker pathogens revealed by comparative genomics.</title>
        <authorList>
            <person name="Yin Z."/>
            <person name="Huang L."/>
        </authorList>
    </citation>
    <scope>NUCLEOTIDE SEQUENCE [LARGE SCALE GENOMIC DNA]</scope>
    <source>
        <strain evidence="2 3">SXYLt</strain>
    </source>
</reference>